<sequence length="183" mass="19962">MACLLMTIGMSVDYIAHVAYHFQTAVLTLLSMTIVCAIFMPNPCSVATASVSIASISTGVIGLMSQLSFDLDPIVMACLLMTIGMSVDYIAHVAYHFQVDTTSHFENGKIVKVRMESPRQRLEHTLQVVGWPMLQAGLSTVCCIFPLTFVRVLPAFLINLPEWLTRNQCCGSGRTRAGAGRTS</sequence>
<keyword evidence="1" id="KW-0812">Transmembrane</keyword>
<dbReference type="InterPro" id="IPR051697">
    <property type="entry name" value="Patched_domain-protein"/>
</dbReference>
<keyword evidence="1" id="KW-0472">Membrane</keyword>
<reference evidence="2 3" key="1">
    <citation type="submission" date="2015-09" db="EMBL/GenBank/DDBJ databases">
        <title>Draft genome of the parasitic nematode Teladorsagia circumcincta isolate WARC Sus (inbred).</title>
        <authorList>
            <person name="Mitreva M."/>
        </authorList>
    </citation>
    <scope>NUCLEOTIDE SEQUENCE [LARGE SCALE GENOMIC DNA]</scope>
    <source>
        <strain evidence="2 3">S</strain>
    </source>
</reference>
<keyword evidence="1" id="KW-1133">Transmembrane helix</keyword>
<protein>
    <recommendedName>
        <fullName evidence="4">SSD domain-containing protein</fullName>
    </recommendedName>
</protein>
<dbReference type="SUPFAM" id="SSF82866">
    <property type="entry name" value="Multidrug efflux transporter AcrB transmembrane domain"/>
    <property type="match status" value="1"/>
</dbReference>
<evidence type="ECO:0000256" key="1">
    <source>
        <dbReference type="SAM" id="Phobius"/>
    </source>
</evidence>
<evidence type="ECO:0008006" key="4">
    <source>
        <dbReference type="Google" id="ProtNLM"/>
    </source>
</evidence>
<gene>
    <name evidence="2" type="ORF">TELCIR_03994</name>
</gene>
<feature type="transmembrane region" description="Helical" evidence="1">
    <location>
        <begin position="136"/>
        <end position="158"/>
    </location>
</feature>
<proteinExistence type="predicted"/>
<feature type="transmembrane region" description="Helical" evidence="1">
    <location>
        <begin position="74"/>
        <end position="95"/>
    </location>
</feature>
<dbReference type="AlphaFoldDB" id="A0A2G9UUT6"/>
<evidence type="ECO:0000313" key="3">
    <source>
        <dbReference type="Proteomes" id="UP000230423"/>
    </source>
</evidence>
<dbReference type="GO" id="GO:0006897">
    <property type="term" value="P:endocytosis"/>
    <property type="evidence" value="ECO:0007669"/>
    <property type="project" value="TreeGrafter"/>
</dbReference>
<keyword evidence="3" id="KW-1185">Reference proteome</keyword>
<organism evidence="2 3">
    <name type="scientific">Teladorsagia circumcincta</name>
    <name type="common">Brown stomach worm</name>
    <name type="synonym">Ostertagia circumcincta</name>
    <dbReference type="NCBI Taxonomy" id="45464"/>
    <lineage>
        <taxon>Eukaryota</taxon>
        <taxon>Metazoa</taxon>
        <taxon>Ecdysozoa</taxon>
        <taxon>Nematoda</taxon>
        <taxon>Chromadorea</taxon>
        <taxon>Rhabditida</taxon>
        <taxon>Rhabditina</taxon>
        <taxon>Rhabditomorpha</taxon>
        <taxon>Strongyloidea</taxon>
        <taxon>Trichostrongylidae</taxon>
        <taxon>Teladorsagia</taxon>
    </lineage>
</organism>
<accession>A0A2G9UUT6</accession>
<dbReference type="Gene3D" id="1.20.1640.10">
    <property type="entry name" value="Multidrug efflux transporter AcrB transmembrane domain"/>
    <property type="match status" value="1"/>
</dbReference>
<dbReference type="EMBL" id="KZ345349">
    <property type="protein sequence ID" value="PIO74008.1"/>
    <property type="molecule type" value="Genomic_DNA"/>
</dbReference>
<feature type="transmembrane region" description="Helical" evidence="1">
    <location>
        <begin position="20"/>
        <end position="40"/>
    </location>
</feature>
<dbReference type="Proteomes" id="UP000230423">
    <property type="component" value="Unassembled WGS sequence"/>
</dbReference>
<dbReference type="GO" id="GO:0030659">
    <property type="term" value="C:cytoplasmic vesicle membrane"/>
    <property type="evidence" value="ECO:0007669"/>
    <property type="project" value="TreeGrafter"/>
</dbReference>
<dbReference type="PANTHER" id="PTHR10796">
    <property type="entry name" value="PATCHED-RELATED"/>
    <property type="match status" value="1"/>
</dbReference>
<name>A0A2G9UUT6_TELCI</name>
<dbReference type="OrthoDB" id="6510177at2759"/>
<feature type="transmembrane region" description="Helical" evidence="1">
    <location>
        <begin position="46"/>
        <end position="67"/>
    </location>
</feature>
<dbReference type="GO" id="GO:0018996">
    <property type="term" value="P:molting cycle, collagen and cuticulin-based cuticle"/>
    <property type="evidence" value="ECO:0007669"/>
    <property type="project" value="TreeGrafter"/>
</dbReference>
<dbReference type="GO" id="GO:0005886">
    <property type="term" value="C:plasma membrane"/>
    <property type="evidence" value="ECO:0007669"/>
    <property type="project" value="TreeGrafter"/>
</dbReference>
<dbReference type="PANTHER" id="PTHR10796:SF90">
    <property type="entry name" value="SSD DOMAIN-CONTAINING PROTEIN"/>
    <property type="match status" value="1"/>
</dbReference>
<evidence type="ECO:0000313" key="2">
    <source>
        <dbReference type="EMBL" id="PIO74008.1"/>
    </source>
</evidence>